<evidence type="ECO:0000313" key="3">
    <source>
        <dbReference type="EMBL" id="OHA91209.1"/>
    </source>
</evidence>
<evidence type="ECO:0000256" key="2">
    <source>
        <dbReference type="SAM" id="SignalP"/>
    </source>
</evidence>
<feature type="transmembrane region" description="Helical" evidence="1">
    <location>
        <begin position="76"/>
        <end position="96"/>
    </location>
</feature>
<protein>
    <submittedName>
        <fullName evidence="3">Uncharacterized protein</fullName>
    </submittedName>
</protein>
<evidence type="ECO:0000256" key="1">
    <source>
        <dbReference type="SAM" id="Phobius"/>
    </source>
</evidence>
<gene>
    <name evidence="3" type="ORF">A2758_01915</name>
</gene>
<name>A0A1G2T321_9BACT</name>
<feature type="chain" id="PRO_5009584530" evidence="2">
    <location>
        <begin position="20"/>
        <end position="116"/>
    </location>
</feature>
<dbReference type="EMBL" id="MHVJ01000013">
    <property type="protein sequence ID" value="OHA91209.1"/>
    <property type="molecule type" value="Genomic_DNA"/>
</dbReference>
<reference evidence="3 4" key="1">
    <citation type="journal article" date="2016" name="Nat. Commun.">
        <title>Thousands of microbial genomes shed light on interconnected biogeochemical processes in an aquifer system.</title>
        <authorList>
            <person name="Anantharaman K."/>
            <person name="Brown C.T."/>
            <person name="Hug L.A."/>
            <person name="Sharon I."/>
            <person name="Castelle C.J."/>
            <person name="Probst A.J."/>
            <person name="Thomas B.C."/>
            <person name="Singh A."/>
            <person name="Wilkins M.J."/>
            <person name="Karaoz U."/>
            <person name="Brodie E.L."/>
            <person name="Williams K.H."/>
            <person name="Hubbard S.S."/>
            <person name="Banfield J.F."/>
        </authorList>
    </citation>
    <scope>NUCLEOTIDE SEQUENCE [LARGE SCALE GENOMIC DNA]</scope>
</reference>
<evidence type="ECO:0000313" key="4">
    <source>
        <dbReference type="Proteomes" id="UP000178612"/>
    </source>
</evidence>
<organism evidence="3 4">
    <name type="scientific">Candidatus Zambryskibacteria bacterium RIFCSPHIGHO2_01_FULL_49_18</name>
    <dbReference type="NCBI Taxonomy" id="1802740"/>
    <lineage>
        <taxon>Bacteria</taxon>
        <taxon>Candidatus Zambryskiibacteriota</taxon>
    </lineage>
</organism>
<dbReference type="Proteomes" id="UP000178612">
    <property type="component" value="Unassembled WGS sequence"/>
</dbReference>
<accession>A0A1G2T321</accession>
<keyword evidence="1" id="KW-0812">Transmembrane</keyword>
<feature type="transmembrane region" description="Helical" evidence="1">
    <location>
        <begin position="35"/>
        <end position="56"/>
    </location>
</feature>
<sequence>MKKFALLTALAVAPSVAFAQNLGNLETLLRSIGRLVGIALPIVVAVALLVFFWGLVRFIFSASGEDAHKEGQRLMIWGLVALFVMVAVWGLVRFIGNAIGVNPEGTPQAVPTVPGL</sequence>
<keyword evidence="1" id="KW-0472">Membrane</keyword>
<proteinExistence type="predicted"/>
<comment type="caution">
    <text evidence="3">The sequence shown here is derived from an EMBL/GenBank/DDBJ whole genome shotgun (WGS) entry which is preliminary data.</text>
</comment>
<dbReference type="InterPro" id="IPR043993">
    <property type="entry name" value="T4SS_pilin"/>
</dbReference>
<keyword evidence="2" id="KW-0732">Signal</keyword>
<dbReference type="Pfam" id="PF18895">
    <property type="entry name" value="T4SS_pilin"/>
    <property type="match status" value="1"/>
</dbReference>
<dbReference type="AlphaFoldDB" id="A0A1G2T321"/>
<feature type="signal peptide" evidence="2">
    <location>
        <begin position="1"/>
        <end position="19"/>
    </location>
</feature>
<keyword evidence="1" id="KW-1133">Transmembrane helix</keyword>